<dbReference type="Gramene" id="TraesPARA_EIv1.0_2302450.1">
    <property type="protein sequence ID" value="TraesPARA_EIv1.0_2302450.1.CDS1"/>
    <property type="gene ID" value="TraesPARA_EIv1.0_2302450"/>
</dbReference>
<evidence type="ECO:0000313" key="2">
    <source>
        <dbReference type="Proteomes" id="UP000019116"/>
    </source>
</evidence>
<dbReference type="Gramene" id="TraesSTA7A03G03931360.1">
    <property type="protein sequence ID" value="TraesSTA7A03G03931360.1.CDS1"/>
    <property type="gene ID" value="TraesSTA7A03G03931360"/>
</dbReference>
<dbReference type="Gramene" id="TraesSYM7A03G03889220.1">
    <property type="protein sequence ID" value="TraesSYM7A03G03889220.1.CDS1"/>
    <property type="gene ID" value="TraesSYM7A03G03889220"/>
</dbReference>
<dbReference type="Gramene" id="TraesWEE_scaffold_042056_01G000100.1">
    <property type="protein sequence ID" value="TraesWEE_scaffold_042056_01G000100.1"/>
    <property type="gene ID" value="TraesWEE_scaffold_042056_01G000100"/>
</dbReference>
<dbReference type="Gramene" id="TraesMAC7A03G03935110.1">
    <property type="protein sequence ID" value="TraesMAC7A03G03935110.1.CDS1"/>
    <property type="gene ID" value="TraesMAC7A03G03935110"/>
</dbReference>
<gene>
    <name evidence="1" type="primary">LOC123150969</name>
</gene>
<evidence type="ECO:0000313" key="1">
    <source>
        <dbReference type="EnsemblPlants" id="TraesCS7A02G312300.1.cds1"/>
    </source>
</evidence>
<dbReference type="GeneID" id="123150969"/>
<proteinExistence type="predicted"/>
<name>A0A3B6RGC2_WHEAT</name>
<keyword evidence="2" id="KW-1185">Reference proteome</keyword>
<dbReference type="Gramene" id="TraesLAC7A03G03889330.1">
    <property type="protein sequence ID" value="TraesLAC7A03G03889330.1.CDS1"/>
    <property type="gene ID" value="TraesLAC7A03G03889330"/>
</dbReference>
<reference evidence="1" key="1">
    <citation type="submission" date="2018-08" db="EMBL/GenBank/DDBJ databases">
        <authorList>
            <person name="Rossello M."/>
        </authorList>
    </citation>
    <scope>NUCLEOTIDE SEQUENCE [LARGE SCALE GENOMIC DNA]</scope>
    <source>
        <strain evidence="1">cv. Chinese Spring</strain>
    </source>
</reference>
<dbReference type="Gramene" id="TraesCLE_scaffold_019840_01G000100.1">
    <property type="protein sequence ID" value="TraesCLE_scaffold_019840_01G000100.1"/>
    <property type="gene ID" value="TraesCLE_scaffold_019840_01G000100"/>
</dbReference>
<dbReference type="EnsemblPlants" id="TraesCS7A02G312300.1">
    <property type="protein sequence ID" value="TraesCS7A02G312300.1.cds1"/>
    <property type="gene ID" value="TraesCS7A02G312300"/>
</dbReference>
<dbReference type="RefSeq" id="XP_044426702.1">
    <property type="nucleotide sequence ID" value="XM_044570767.1"/>
</dbReference>
<dbReference type="Gramene" id="TraesARI7A03G03909090.1">
    <property type="protein sequence ID" value="TraesARI7A03G03909090.1.CDS1"/>
    <property type="gene ID" value="TraesARI7A03G03909090"/>
</dbReference>
<dbReference type="Gramene" id="TraesCAD_scaffold_028331_01G000100.1">
    <property type="protein sequence ID" value="TraesCAD_scaffold_028331_01G000100.1"/>
    <property type="gene ID" value="TraesCAD_scaffold_028331_01G000100"/>
</dbReference>
<dbReference type="Gramene" id="TraesLDM7A03G03939430.1">
    <property type="protein sequence ID" value="TraesLDM7A03G03939430.1.CDS1"/>
    <property type="gene ID" value="TraesLDM7A03G03939430"/>
</dbReference>
<dbReference type="InterPro" id="IPR036052">
    <property type="entry name" value="TrpB-like_PALP_sf"/>
</dbReference>
<dbReference type="Gramene" id="TraesNOR7A03G03979460.1">
    <property type="protein sequence ID" value="TraesNOR7A03G03979460.1.CDS1"/>
    <property type="gene ID" value="TraesNOR7A03G03979460"/>
</dbReference>
<dbReference type="OMA" id="HAWRRWC"/>
<dbReference type="Pfam" id="PF05553">
    <property type="entry name" value="DUF761"/>
    <property type="match status" value="1"/>
</dbReference>
<dbReference type="Gramene" id="TraesCS7A02G312300.1">
    <property type="protein sequence ID" value="TraesCS7A02G312300.1.cds1"/>
    <property type="gene ID" value="TraesCS7A02G312300"/>
</dbReference>
<dbReference type="SUPFAM" id="SSF53686">
    <property type="entry name" value="Tryptophan synthase beta subunit-like PLP-dependent enzymes"/>
    <property type="match status" value="1"/>
</dbReference>
<accession>A0A3B6RGC2</accession>
<dbReference type="Gramene" id="TraesROB_scaffold_024587_01G000100.1">
    <property type="protein sequence ID" value="TraesROB_scaffold_024587_01G000100.1"/>
    <property type="gene ID" value="TraesROB_scaffold_024587_01G000100"/>
</dbReference>
<organism evidence="1">
    <name type="scientific">Triticum aestivum</name>
    <name type="common">Wheat</name>
    <dbReference type="NCBI Taxonomy" id="4565"/>
    <lineage>
        <taxon>Eukaryota</taxon>
        <taxon>Viridiplantae</taxon>
        <taxon>Streptophyta</taxon>
        <taxon>Embryophyta</taxon>
        <taxon>Tracheophyta</taxon>
        <taxon>Spermatophyta</taxon>
        <taxon>Magnoliopsida</taxon>
        <taxon>Liliopsida</taxon>
        <taxon>Poales</taxon>
        <taxon>Poaceae</taxon>
        <taxon>BOP clade</taxon>
        <taxon>Pooideae</taxon>
        <taxon>Triticodae</taxon>
        <taxon>Triticeae</taxon>
        <taxon>Triticinae</taxon>
        <taxon>Triticum</taxon>
    </lineage>
</organism>
<dbReference type="Gramene" id="TraesJAG7A03G03917900.1">
    <property type="protein sequence ID" value="TraesJAG7A03G03917900.1.CDS1"/>
    <property type="gene ID" value="TraesJAG7A03G03917900"/>
</dbReference>
<dbReference type="AlphaFoldDB" id="A0A3B6RGC2"/>
<dbReference type="Proteomes" id="UP000019116">
    <property type="component" value="Chromosome 7A"/>
</dbReference>
<sequence>MSCFAVPVRTSSSSSRISGSRQPWRWWRKCAGLAAAAHTKLRRTALRVRWSATGRLGGHRRRAPAPPLLSVQRGDHMSFAPVYVDELYSQPKGLSVVHEEQQPQPSTSKLARPAGSVNKARVHGVAAATGGNKACAAAAAAKSLGVRGFLLSPGRGCVGMGEVDVRAEMFIRKFREEMRLQSQRSAEELQAMLARGL</sequence>
<reference evidence="1" key="2">
    <citation type="submission" date="2018-10" db="UniProtKB">
        <authorList>
            <consortium name="EnsemblPlants"/>
        </authorList>
    </citation>
    <scope>IDENTIFICATION</scope>
</reference>
<dbReference type="OrthoDB" id="823920at2759"/>
<protein>
    <submittedName>
        <fullName evidence="1">Uncharacterized protein</fullName>
    </submittedName>
</protein>
<dbReference type="InterPro" id="IPR008480">
    <property type="entry name" value="DUF761_pln"/>
</dbReference>
<dbReference type="Gramene" id="TraesCS7A03G0768100.1">
    <property type="protein sequence ID" value="TraesCS7A03G0768100.1.CDS1"/>
    <property type="gene ID" value="TraesCS7A03G0768100"/>
</dbReference>
<dbReference type="Gramene" id="TraesJUL7A03G03972520.1">
    <property type="protein sequence ID" value="TraesJUL7A03G03972520.1.CDS1"/>
    <property type="gene ID" value="TraesJUL7A03G03972520"/>
</dbReference>